<dbReference type="Gene3D" id="3.30.470.20">
    <property type="entry name" value="ATP-grasp fold, B domain"/>
    <property type="match status" value="1"/>
</dbReference>
<dbReference type="PANTHER" id="PTHR42793:SF1">
    <property type="entry name" value="PEPTIDYL-LYSINE N-ACETYLTRANSFERASE PATZ"/>
    <property type="match status" value="1"/>
</dbReference>
<reference evidence="1 2" key="1">
    <citation type="submission" date="2020-04" db="EMBL/GenBank/DDBJ databases">
        <title>Whole-genome sequencing of Vibrio spp. from China reveals different genetic environments of blaCTX-M-14 among diverse lineages.</title>
        <authorList>
            <person name="Zheng Z."/>
            <person name="Ye L."/>
            <person name="Chen S."/>
        </authorList>
    </citation>
    <scope>NUCLEOTIDE SEQUENCE [LARGE SCALE GENOMIC DNA]</scope>
    <source>
        <strain evidence="1 2">Vb0574</strain>
    </source>
</reference>
<feature type="non-terminal residue" evidence="1">
    <location>
        <position position="82"/>
    </location>
</feature>
<dbReference type="Pfam" id="PF13549">
    <property type="entry name" value="ATP-grasp_5"/>
    <property type="match status" value="1"/>
</dbReference>
<comment type="caution">
    <text evidence="1">The sequence shown here is derived from an EMBL/GenBank/DDBJ whole genome shotgun (WGS) entry which is preliminary data.</text>
</comment>
<feature type="non-terminal residue" evidence="1">
    <location>
        <position position="1"/>
    </location>
</feature>
<evidence type="ECO:0000313" key="1">
    <source>
        <dbReference type="EMBL" id="NMU26439.1"/>
    </source>
</evidence>
<dbReference type="PANTHER" id="PTHR42793">
    <property type="entry name" value="COA BINDING DOMAIN CONTAINING PROTEIN"/>
    <property type="match status" value="1"/>
</dbReference>
<protein>
    <submittedName>
        <fullName evidence="1">Uncharacterized protein</fullName>
    </submittedName>
</protein>
<name>A0A7Y0S4X3_VIBPH</name>
<proteinExistence type="predicted"/>
<accession>A0A7Y0S4X3</accession>
<dbReference type="AlphaFoldDB" id="A0A7Y0S4X3"/>
<sequence length="82" mass="8611">VKLSYPSANVHGLLVQGMAKLGSAEELRISIAVDKVFGPVIVLGQGGSEWNIAQDAVAALPPLNMTIARYLVVVALKSGKIR</sequence>
<dbReference type="SUPFAM" id="SSF56059">
    <property type="entry name" value="Glutathione synthetase ATP-binding domain-like"/>
    <property type="match status" value="1"/>
</dbReference>
<dbReference type="Proteomes" id="UP000555836">
    <property type="component" value="Unassembled WGS sequence"/>
</dbReference>
<evidence type="ECO:0000313" key="2">
    <source>
        <dbReference type="Proteomes" id="UP000555836"/>
    </source>
</evidence>
<gene>
    <name evidence="1" type="ORF">HKB21_12490</name>
</gene>
<dbReference type="EMBL" id="JABCLD010001123">
    <property type="protein sequence ID" value="NMU26439.1"/>
    <property type="molecule type" value="Genomic_DNA"/>
</dbReference>
<organism evidence="1 2">
    <name type="scientific">Vibrio parahaemolyticus</name>
    <dbReference type="NCBI Taxonomy" id="670"/>
    <lineage>
        <taxon>Bacteria</taxon>
        <taxon>Pseudomonadati</taxon>
        <taxon>Pseudomonadota</taxon>
        <taxon>Gammaproteobacteria</taxon>
        <taxon>Vibrionales</taxon>
        <taxon>Vibrionaceae</taxon>
        <taxon>Vibrio</taxon>
    </lineage>
</organism>